<keyword evidence="2" id="KW-1185">Reference proteome</keyword>
<dbReference type="AlphaFoldDB" id="A0AAF0ZQ49"/>
<reference evidence="1" key="1">
    <citation type="submission" date="2023-08" db="EMBL/GenBank/DDBJ databases">
        <title>A de novo genome assembly of Solanum verrucosum Schlechtendal, a Mexican diploid species geographically isolated from the other diploid A-genome species in potato relatives.</title>
        <authorList>
            <person name="Hosaka K."/>
        </authorList>
    </citation>
    <scope>NUCLEOTIDE SEQUENCE</scope>
    <source>
        <tissue evidence="1">Young leaves</tissue>
    </source>
</reference>
<evidence type="ECO:0000313" key="1">
    <source>
        <dbReference type="EMBL" id="WMV47852.1"/>
    </source>
</evidence>
<name>A0AAF0ZQ49_SOLVR</name>
<organism evidence="1 2">
    <name type="scientific">Solanum verrucosum</name>
    <dbReference type="NCBI Taxonomy" id="315347"/>
    <lineage>
        <taxon>Eukaryota</taxon>
        <taxon>Viridiplantae</taxon>
        <taxon>Streptophyta</taxon>
        <taxon>Embryophyta</taxon>
        <taxon>Tracheophyta</taxon>
        <taxon>Spermatophyta</taxon>
        <taxon>Magnoliopsida</taxon>
        <taxon>eudicotyledons</taxon>
        <taxon>Gunneridae</taxon>
        <taxon>Pentapetalae</taxon>
        <taxon>asterids</taxon>
        <taxon>lamiids</taxon>
        <taxon>Solanales</taxon>
        <taxon>Solanaceae</taxon>
        <taxon>Solanoideae</taxon>
        <taxon>Solaneae</taxon>
        <taxon>Solanum</taxon>
    </lineage>
</organism>
<proteinExistence type="predicted"/>
<accession>A0AAF0ZQ49</accession>
<protein>
    <submittedName>
        <fullName evidence="1">Uncharacterized protein</fullName>
    </submittedName>
</protein>
<gene>
    <name evidence="1" type="ORF">MTR67_041237</name>
</gene>
<dbReference type="EMBL" id="CP133620">
    <property type="protein sequence ID" value="WMV47852.1"/>
    <property type="molecule type" value="Genomic_DNA"/>
</dbReference>
<sequence>MVVGSIGFNRWSSKSYKIHIFASVSSMKKTCDVVDVFNVGEFDYPSHIPDECLASIFLAQVTRKVLPSSVVVGIVSKAESSPSLA</sequence>
<evidence type="ECO:0000313" key="2">
    <source>
        <dbReference type="Proteomes" id="UP001234989"/>
    </source>
</evidence>
<dbReference type="Proteomes" id="UP001234989">
    <property type="component" value="Chromosome 9"/>
</dbReference>